<dbReference type="InParanoid" id="D6TXJ7"/>
<organism evidence="1 2">
    <name type="scientific">Ktedonobacter racemifer DSM 44963</name>
    <dbReference type="NCBI Taxonomy" id="485913"/>
    <lineage>
        <taxon>Bacteria</taxon>
        <taxon>Bacillati</taxon>
        <taxon>Chloroflexota</taxon>
        <taxon>Ktedonobacteria</taxon>
        <taxon>Ktedonobacterales</taxon>
        <taxon>Ktedonobacteraceae</taxon>
        <taxon>Ktedonobacter</taxon>
    </lineage>
</organism>
<dbReference type="eggNOG" id="ENOG50343CS">
    <property type="taxonomic scope" value="Bacteria"/>
</dbReference>
<accession>D6TXJ7</accession>
<keyword evidence="2" id="KW-1185">Reference proteome</keyword>
<dbReference type="EMBL" id="ADVG01000003">
    <property type="protein sequence ID" value="EFH84930.1"/>
    <property type="molecule type" value="Genomic_DNA"/>
</dbReference>
<reference evidence="1 2" key="1">
    <citation type="journal article" date="2011" name="Stand. Genomic Sci.">
        <title>Non-contiguous finished genome sequence and contextual data of the filamentous soil bacterium Ktedonobacter racemifer type strain (SOSP1-21).</title>
        <authorList>
            <person name="Chang Y.J."/>
            <person name="Land M."/>
            <person name="Hauser L."/>
            <person name="Chertkov O."/>
            <person name="Del Rio T.G."/>
            <person name="Nolan M."/>
            <person name="Copeland A."/>
            <person name="Tice H."/>
            <person name="Cheng J.F."/>
            <person name="Lucas S."/>
            <person name="Han C."/>
            <person name="Goodwin L."/>
            <person name="Pitluck S."/>
            <person name="Ivanova N."/>
            <person name="Ovchinikova G."/>
            <person name="Pati A."/>
            <person name="Chen A."/>
            <person name="Palaniappan K."/>
            <person name="Mavromatis K."/>
            <person name="Liolios K."/>
            <person name="Brettin T."/>
            <person name="Fiebig A."/>
            <person name="Rohde M."/>
            <person name="Abt B."/>
            <person name="Goker M."/>
            <person name="Detter J.C."/>
            <person name="Woyke T."/>
            <person name="Bristow J."/>
            <person name="Eisen J.A."/>
            <person name="Markowitz V."/>
            <person name="Hugenholtz P."/>
            <person name="Kyrpides N.C."/>
            <person name="Klenk H.P."/>
            <person name="Lapidus A."/>
        </authorList>
    </citation>
    <scope>NUCLEOTIDE SEQUENCE [LARGE SCALE GENOMIC DNA]</scope>
    <source>
        <strain evidence="2">DSM 44963</strain>
    </source>
</reference>
<comment type="caution">
    <text evidence="1">The sequence shown here is derived from an EMBL/GenBank/DDBJ whole genome shotgun (WGS) entry which is preliminary data.</text>
</comment>
<evidence type="ECO:0000313" key="1">
    <source>
        <dbReference type="EMBL" id="EFH84930.1"/>
    </source>
</evidence>
<dbReference type="Proteomes" id="UP000004508">
    <property type="component" value="Unassembled WGS sequence"/>
</dbReference>
<dbReference type="Pfam" id="PF19486">
    <property type="entry name" value="DUF6022"/>
    <property type="match status" value="1"/>
</dbReference>
<protein>
    <submittedName>
        <fullName evidence="1">Uncharacterized protein</fullName>
    </submittedName>
</protein>
<dbReference type="AlphaFoldDB" id="D6TXJ7"/>
<gene>
    <name evidence="1" type="ORF">Krac_6052</name>
</gene>
<dbReference type="InterPro" id="IPR046064">
    <property type="entry name" value="DUF6022"/>
</dbReference>
<dbReference type="STRING" id="485913.Krac_6052"/>
<proteinExistence type="predicted"/>
<sequence length="162" mass="18882">MYSNSHREGDKETTTLVETMSLKERMIETIATYVQQYVDAHWQEVVEQHRSALEAIFARAAEQVYARYSQELFQPLSAELKQAGLTCDPGFPGTIPFSREQWGPQEERERRFWCVLCQENEDILGTLLICYFHDHTQFRIPRSPLMLASEQTNHIVIALMVE</sequence>
<evidence type="ECO:0000313" key="2">
    <source>
        <dbReference type="Proteomes" id="UP000004508"/>
    </source>
</evidence>
<name>D6TXJ7_KTERA</name>